<gene>
    <name evidence="1" type="ORF">RM544_08875</name>
</gene>
<protein>
    <submittedName>
        <fullName evidence="1">HprK-related kinase A</fullName>
    </submittedName>
</protein>
<comment type="caution">
    <text evidence="1">The sequence shown here is derived from an EMBL/GenBank/DDBJ whole genome shotgun (WGS) entry which is preliminary data.</text>
</comment>
<dbReference type="InterPro" id="IPR027600">
    <property type="entry name" value="HprK-rel_A"/>
</dbReference>
<dbReference type="Gene3D" id="3.40.50.300">
    <property type="entry name" value="P-loop containing nucleotide triphosphate hydrolases"/>
    <property type="match status" value="1"/>
</dbReference>
<keyword evidence="1" id="KW-0808">Transferase</keyword>
<dbReference type="EMBL" id="JAVRIE010000003">
    <property type="protein sequence ID" value="MDT0582653.1"/>
    <property type="molecule type" value="Genomic_DNA"/>
</dbReference>
<organism evidence="1 2">
    <name type="scientific">Brumicola blandensis</name>
    <dbReference type="NCBI Taxonomy" id="3075611"/>
    <lineage>
        <taxon>Bacteria</taxon>
        <taxon>Pseudomonadati</taxon>
        <taxon>Pseudomonadota</taxon>
        <taxon>Gammaproteobacteria</taxon>
        <taxon>Alteromonadales</taxon>
        <taxon>Alteromonadaceae</taxon>
        <taxon>Brumicola</taxon>
    </lineage>
</organism>
<keyword evidence="1" id="KW-0418">Kinase</keyword>
<dbReference type="AlphaFoldDB" id="A0AAW8R3J4"/>
<keyword evidence="2" id="KW-1185">Reference proteome</keyword>
<dbReference type="InterPro" id="IPR027417">
    <property type="entry name" value="P-loop_NTPase"/>
</dbReference>
<dbReference type="SUPFAM" id="SSF53795">
    <property type="entry name" value="PEP carboxykinase-like"/>
    <property type="match status" value="1"/>
</dbReference>
<evidence type="ECO:0000313" key="2">
    <source>
        <dbReference type="Proteomes" id="UP001249020"/>
    </source>
</evidence>
<dbReference type="GO" id="GO:0016301">
    <property type="term" value="F:kinase activity"/>
    <property type="evidence" value="ECO:0007669"/>
    <property type="project" value="UniProtKB-KW"/>
</dbReference>
<reference evidence="1 2" key="1">
    <citation type="submission" date="2023-09" db="EMBL/GenBank/DDBJ databases">
        <authorList>
            <person name="Rey-Velasco X."/>
        </authorList>
    </citation>
    <scope>NUCLEOTIDE SEQUENCE [LARGE SCALE GENOMIC DNA]</scope>
    <source>
        <strain evidence="1 2">W409</strain>
    </source>
</reference>
<evidence type="ECO:0000313" key="1">
    <source>
        <dbReference type="EMBL" id="MDT0582653.1"/>
    </source>
</evidence>
<dbReference type="RefSeq" id="WP_311361435.1">
    <property type="nucleotide sequence ID" value="NZ_JAVRIE010000003.1"/>
</dbReference>
<sequence length="290" mass="32851">MKTFQLSISPFVFQIETDIPLVLENAKLIYQSGYTEDIQESTYVDYFLSITFSNGLRRFFRPQARFLCDDREPFKPLHANQAFAMLEWGMNWTVAAHELDYAIVHSAVLAKDNKAILFPAPPGSGKSTLTAHLSQNGWRLLSDEMALIQPKTNRVRPFVRPVCLKNSSIELAKAWFPDATYSSIARHTHKGDVIHMAAPSEASAACNEEAEIVGIVYPNYKADTTLDIYPMNMTESFMQLVSNSFNFTVVGNESFDTITQVIEQSKHFEIFYNDLNEVSAFLDEEIIHAN</sequence>
<name>A0AAW8R3J4_9ALTE</name>
<dbReference type="NCBIfam" id="TIGR04352">
    <property type="entry name" value="HprK_rel_A"/>
    <property type="match status" value="1"/>
</dbReference>
<accession>A0AAW8R3J4</accession>
<dbReference type="Proteomes" id="UP001249020">
    <property type="component" value="Unassembled WGS sequence"/>
</dbReference>
<proteinExistence type="predicted"/>